<protein>
    <recommendedName>
        <fullName evidence="1">MIP18 family-like domain-containing protein</fullName>
    </recommendedName>
</protein>
<dbReference type="Pfam" id="PF01883">
    <property type="entry name" value="FeS_assembly_P"/>
    <property type="match status" value="1"/>
</dbReference>
<sequence length="101" mass="11391">MNQILKNQIVDSLKVLSIPGEKNNIVEMQRLSEIFIVHNTVYLSITVPHTIAHQLQSLRSNAQQIIQNIPTVKNAVVTLTENKNPPQQRNNLNVKKFVAVA</sequence>
<reference evidence="2 3" key="1">
    <citation type="journal article" date="2013" name="Genome Announc.">
        <title>Complete Genome Sequence of a Chinese Strain of 'Candidatus Liberibacter asiaticus'.</title>
        <authorList>
            <person name="Lin H."/>
            <person name="Han C.S."/>
            <person name="Liu B."/>
            <person name="Lou B."/>
            <person name="Bai X."/>
            <person name="Deng C."/>
            <person name="Civerolo E.L."/>
            <person name="Gupta G."/>
        </authorList>
    </citation>
    <scope>NUCLEOTIDE SEQUENCE [LARGE SCALE GENOMIC DNA]</scope>
    <source>
        <strain evidence="3">gxpsy</strain>
    </source>
</reference>
<dbReference type="GeneID" id="93077119"/>
<dbReference type="SUPFAM" id="SSF117916">
    <property type="entry name" value="Fe-S cluster assembly (FSCA) domain-like"/>
    <property type="match status" value="1"/>
</dbReference>
<dbReference type="Proteomes" id="UP000011820">
    <property type="component" value="Chromosome"/>
</dbReference>
<evidence type="ECO:0000313" key="3">
    <source>
        <dbReference type="Proteomes" id="UP000011820"/>
    </source>
</evidence>
<dbReference type="InterPro" id="IPR002744">
    <property type="entry name" value="MIP18-like"/>
</dbReference>
<evidence type="ECO:0000313" key="2">
    <source>
        <dbReference type="EMBL" id="AGH16729.1"/>
    </source>
</evidence>
<dbReference type="EMBL" id="CP004005">
    <property type="protein sequence ID" value="AGH16729.1"/>
    <property type="molecule type" value="Genomic_DNA"/>
</dbReference>
<proteinExistence type="predicted"/>
<keyword evidence="3" id="KW-1185">Reference proteome</keyword>
<feature type="domain" description="MIP18 family-like" evidence="1">
    <location>
        <begin position="7"/>
        <end position="75"/>
    </location>
</feature>
<dbReference type="RefSeq" id="WP_012778710.1">
    <property type="nucleotide sequence ID" value="NC_020549.1"/>
</dbReference>
<evidence type="ECO:0000259" key="1">
    <source>
        <dbReference type="Pfam" id="PF01883"/>
    </source>
</evidence>
<dbReference type="InterPro" id="IPR034904">
    <property type="entry name" value="FSCA_dom_sf"/>
</dbReference>
<organism evidence="2 3">
    <name type="scientific">Candidatus Liberibacter asiaticus str. gxpsy</name>
    <dbReference type="NCBI Taxonomy" id="1174529"/>
    <lineage>
        <taxon>Bacteria</taxon>
        <taxon>Pseudomonadati</taxon>
        <taxon>Pseudomonadota</taxon>
        <taxon>Alphaproteobacteria</taxon>
        <taxon>Hyphomicrobiales</taxon>
        <taxon>Rhizobiaceae</taxon>
        <taxon>Liberibacter</taxon>
    </lineage>
</organism>
<accession>A0ABM5NEU5</accession>
<gene>
    <name evidence="2" type="ORF">WSI_01795</name>
</gene>
<name>A0ABM5NEU5_LIBAS</name>